<comment type="similarity">
    <text evidence="1">Belongs to the NSRP1 family.</text>
</comment>
<proteinExistence type="inferred from homology"/>
<sequence>MKPSRNLSECMVKELQKKALEEGPSIFDYDGVYDKMKAKEIRPLTQDREEKKDLVVSKFHEYRLKVLVSTWELVFDMYGHNSFSRPC</sequence>
<feature type="domain" description="Nuclear speckle splicing regulatory protein 1 N-terminal" evidence="3">
    <location>
        <begin position="13"/>
        <end position="53"/>
    </location>
</feature>
<dbReference type="InterPro" id="IPR018612">
    <property type="entry name" value="NSRP1_N"/>
</dbReference>
<evidence type="ECO:0000256" key="2">
    <source>
        <dbReference type="ARBA" id="ARBA00023054"/>
    </source>
</evidence>
<dbReference type="GO" id="GO:0000381">
    <property type="term" value="P:regulation of alternative mRNA splicing, via spliceosome"/>
    <property type="evidence" value="ECO:0007669"/>
    <property type="project" value="InterPro"/>
</dbReference>
<comment type="caution">
    <text evidence="4">The sequence shown here is derived from an EMBL/GenBank/DDBJ whole genome shotgun (WGS) entry which is preliminary data.</text>
</comment>
<dbReference type="PANTHER" id="PTHR30060">
    <property type="entry name" value="INNER MEMBRANE PROTEIN"/>
    <property type="match status" value="1"/>
</dbReference>
<evidence type="ECO:0000256" key="1">
    <source>
        <dbReference type="ARBA" id="ARBA00010126"/>
    </source>
</evidence>
<dbReference type="Proteomes" id="UP001374584">
    <property type="component" value="Unassembled WGS sequence"/>
</dbReference>
<evidence type="ECO:0000259" key="3">
    <source>
        <dbReference type="Pfam" id="PF09745"/>
    </source>
</evidence>
<protein>
    <recommendedName>
        <fullName evidence="3">Nuclear speckle splicing regulatory protein 1 N-terminal domain-containing protein</fullName>
    </recommendedName>
</protein>
<dbReference type="AlphaFoldDB" id="A0AAN9R0U4"/>
<accession>A0AAN9R0U4</accession>
<organism evidence="4 5">
    <name type="scientific">Phaseolus coccineus</name>
    <name type="common">Scarlet runner bean</name>
    <name type="synonym">Phaseolus multiflorus</name>
    <dbReference type="NCBI Taxonomy" id="3886"/>
    <lineage>
        <taxon>Eukaryota</taxon>
        <taxon>Viridiplantae</taxon>
        <taxon>Streptophyta</taxon>
        <taxon>Embryophyta</taxon>
        <taxon>Tracheophyta</taxon>
        <taxon>Spermatophyta</taxon>
        <taxon>Magnoliopsida</taxon>
        <taxon>eudicotyledons</taxon>
        <taxon>Gunneridae</taxon>
        <taxon>Pentapetalae</taxon>
        <taxon>rosids</taxon>
        <taxon>fabids</taxon>
        <taxon>Fabales</taxon>
        <taxon>Fabaceae</taxon>
        <taxon>Papilionoideae</taxon>
        <taxon>50 kb inversion clade</taxon>
        <taxon>NPAAA clade</taxon>
        <taxon>indigoferoid/millettioid clade</taxon>
        <taxon>Phaseoleae</taxon>
        <taxon>Phaseolus</taxon>
    </lineage>
</organism>
<dbReference type="PANTHER" id="PTHR30060:SF0">
    <property type="entry name" value="COILED-COIL PROTEIN (DUF2040)-RELATED"/>
    <property type="match status" value="1"/>
</dbReference>
<evidence type="ECO:0000313" key="4">
    <source>
        <dbReference type="EMBL" id="KAK7357920.1"/>
    </source>
</evidence>
<keyword evidence="2" id="KW-0175">Coiled coil</keyword>
<dbReference type="Pfam" id="PF09745">
    <property type="entry name" value="NSRP1_N"/>
    <property type="match status" value="1"/>
</dbReference>
<keyword evidence="5" id="KW-1185">Reference proteome</keyword>
<gene>
    <name evidence="4" type="ORF">VNO80_17217</name>
</gene>
<name>A0AAN9R0U4_PHACN</name>
<evidence type="ECO:0000313" key="5">
    <source>
        <dbReference type="Proteomes" id="UP001374584"/>
    </source>
</evidence>
<dbReference type="EMBL" id="JAYMYR010000006">
    <property type="protein sequence ID" value="KAK7357920.1"/>
    <property type="molecule type" value="Genomic_DNA"/>
</dbReference>
<reference evidence="4 5" key="1">
    <citation type="submission" date="2024-01" db="EMBL/GenBank/DDBJ databases">
        <title>The genomes of 5 underutilized Papilionoideae crops provide insights into root nodulation and disease resistanc.</title>
        <authorList>
            <person name="Jiang F."/>
        </authorList>
    </citation>
    <scope>NUCLEOTIDE SEQUENCE [LARGE SCALE GENOMIC DNA]</scope>
    <source>
        <strain evidence="4">JINMINGXINNONG_FW02</strain>
        <tissue evidence="4">Leaves</tissue>
    </source>
</reference>